<evidence type="ECO:0000313" key="2">
    <source>
        <dbReference type="Proteomes" id="UP000824120"/>
    </source>
</evidence>
<evidence type="ECO:0000313" key="1">
    <source>
        <dbReference type="EMBL" id="KAG5605831.1"/>
    </source>
</evidence>
<dbReference type="Proteomes" id="UP000824120">
    <property type="component" value="Chromosome 5"/>
</dbReference>
<dbReference type="EMBL" id="JACXVP010000005">
    <property type="protein sequence ID" value="KAG5605831.1"/>
    <property type="molecule type" value="Genomic_DNA"/>
</dbReference>
<proteinExistence type="predicted"/>
<organism evidence="1 2">
    <name type="scientific">Solanum commersonii</name>
    <name type="common">Commerson's wild potato</name>
    <name type="synonym">Commerson's nightshade</name>
    <dbReference type="NCBI Taxonomy" id="4109"/>
    <lineage>
        <taxon>Eukaryota</taxon>
        <taxon>Viridiplantae</taxon>
        <taxon>Streptophyta</taxon>
        <taxon>Embryophyta</taxon>
        <taxon>Tracheophyta</taxon>
        <taxon>Spermatophyta</taxon>
        <taxon>Magnoliopsida</taxon>
        <taxon>eudicotyledons</taxon>
        <taxon>Gunneridae</taxon>
        <taxon>Pentapetalae</taxon>
        <taxon>asterids</taxon>
        <taxon>lamiids</taxon>
        <taxon>Solanales</taxon>
        <taxon>Solanaceae</taxon>
        <taxon>Solanoideae</taxon>
        <taxon>Solaneae</taxon>
        <taxon>Solanum</taxon>
    </lineage>
</organism>
<accession>A0A9J5Z1N7</accession>
<protein>
    <submittedName>
        <fullName evidence="1">Uncharacterized protein</fullName>
    </submittedName>
</protein>
<gene>
    <name evidence="1" type="ORF">H5410_027323</name>
</gene>
<comment type="caution">
    <text evidence="1">The sequence shown here is derived from an EMBL/GenBank/DDBJ whole genome shotgun (WGS) entry which is preliminary data.</text>
</comment>
<name>A0A9J5Z1N7_SOLCO</name>
<keyword evidence="2" id="KW-1185">Reference proteome</keyword>
<dbReference type="AlphaFoldDB" id="A0A9J5Z1N7"/>
<reference evidence="1 2" key="1">
    <citation type="submission" date="2020-09" db="EMBL/GenBank/DDBJ databases">
        <title>De no assembly of potato wild relative species, Solanum commersonii.</title>
        <authorList>
            <person name="Cho K."/>
        </authorList>
    </citation>
    <scope>NUCLEOTIDE SEQUENCE [LARGE SCALE GENOMIC DNA]</scope>
    <source>
        <strain evidence="1">LZ3.2</strain>
        <tissue evidence="1">Leaf</tissue>
    </source>
</reference>
<sequence length="119" mass="13386">MIGWGRAASSVTVTTSLASTTLPCGIHCQVGVEDLAVWKPNENGVFSCSSAWNICRKKRMVIPSRLIWHTRIPFKISFCYGATETGNDEINHIFVNGNFANYIWKYFYALVGSNMIKYI</sequence>
<dbReference type="OrthoDB" id="1301355at2759"/>